<name>A0A4Y7QCV3_9AGAM</name>
<dbReference type="InterPro" id="IPR000898">
    <property type="entry name" value="Indolamine_dOase"/>
</dbReference>
<keyword evidence="2 4" id="KW-0479">Metal-binding</keyword>
<dbReference type="Pfam" id="PF01231">
    <property type="entry name" value="IDO"/>
    <property type="match status" value="1"/>
</dbReference>
<keyword evidence="4" id="KW-0349">Heme</keyword>
<keyword evidence="5" id="KW-0560">Oxidoreductase</keyword>
<feature type="binding site" description="proximal binding residue" evidence="4">
    <location>
        <position position="407"/>
    </location>
    <ligand>
        <name>heme b</name>
        <dbReference type="ChEBI" id="CHEBI:60344"/>
    </ligand>
    <ligandPart>
        <name>Fe</name>
        <dbReference type="ChEBI" id="CHEBI:18248"/>
    </ligandPart>
</feature>
<dbReference type="SUPFAM" id="SSF140959">
    <property type="entry name" value="Indolic compounds 2,3-dioxygenase-like"/>
    <property type="match status" value="1"/>
</dbReference>
<reference evidence="5 6" key="1">
    <citation type="submission" date="2018-06" db="EMBL/GenBank/DDBJ databases">
        <title>A transcriptomic atlas of mushroom development highlights an independent origin of complex multicellularity.</title>
        <authorList>
            <consortium name="DOE Joint Genome Institute"/>
            <person name="Krizsan K."/>
            <person name="Almasi E."/>
            <person name="Merenyi Z."/>
            <person name="Sahu N."/>
            <person name="Viragh M."/>
            <person name="Koszo T."/>
            <person name="Mondo S."/>
            <person name="Kiss B."/>
            <person name="Balint B."/>
            <person name="Kues U."/>
            <person name="Barry K."/>
            <person name="Hegedus J.C."/>
            <person name="Henrissat B."/>
            <person name="Johnson J."/>
            <person name="Lipzen A."/>
            <person name="Ohm R."/>
            <person name="Nagy I."/>
            <person name="Pangilinan J."/>
            <person name="Yan J."/>
            <person name="Xiong Y."/>
            <person name="Grigoriev I.V."/>
            <person name="Hibbett D.S."/>
            <person name="Nagy L.G."/>
        </authorList>
    </citation>
    <scope>NUCLEOTIDE SEQUENCE [LARGE SCALE GENOMIC DNA]</scope>
    <source>
        <strain evidence="5 6">SZMC22713</strain>
    </source>
</reference>
<comment type="similarity">
    <text evidence="1">Belongs to the indoleamine 2,3-dioxygenase family.</text>
</comment>
<dbReference type="OrthoDB" id="540174at2759"/>
<evidence type="ECO:0000256" key="4">
    <source>
        <dbReference type="PIRSR" id="PIRSR600898-1"/>
    </source>
</evidence>
<dbReference type="GO" id="GO:0046872">
    <property type="term" value="F:metal ion binding"/>
    <property type="evidence" value="ECO:0007669"/>
    <property type="project" value="UniProtKB-KW"/>
</dbReference>
<dbReference type="AlphaFoldDB" id="A0A4Y7QCV3"/>
<dbReference type="STRING" id="50990.A0A4Y7QCV3"/>
<keyword evidence="3 4" id="KW-0408">Iron</keyword>
<evidence type="ECO:0000313" key="5">
    <source>
        <dbReference type="EMBL" id="TDL24922.1"/>
    </source>
</evidence>
<dbReference type="EMBL" id="ML170165">
    <property type="protein sequence ID" value="TDL24922.1"/>
    <property type="molecule type" value="Genomic_DNA"/>
</dbReference>
<dbReference type="PANTHER" id="PTHR28657:SF5">
    <property type="entry name" value="INDOLEAMINE 2,3-DIOXYGENASE"/>
    <property type="match status" value="1"/>
</dbReference>
<dbReference type="Proteomes" id="UP000294933">
    <property type="component" value="Unassembled WGS sequence"/>
</dbReference>
<dbReference type="PANTHER" id="PTHR28657">
    <property type="entry name" value="INDOLEAMINE 2,3-DIOXYGENASE"/>
    <property type="match status" value="1"/>
</dbReference>
<sequence length="470" mass="52341">MEFTRVLPAPSQLLHFALSAFNSSFALLKSAAPGRYHMLPNSSFCIDNETGFIPRMPPARLPSMFQFWERSLSEAATALSLGEDSSDEAEAKRHSSERWRQRIREGPVICTSTIEFDVGRLQRAHFVLAWLVHYYVHSTPPTVDSTPMVVPKSLAVPLVAVSRCLGIAPVLTYADTVLWNVTTADPELPLAHDNMRFPHLFSGTDDEHAFYVASATAELRGAEILRIIEDCNTLPDVSNLATISKISRSLTRVTSIIEELSDIMQSVRAGCDPHVFHWAIRPWYRGSDASGPDSAGWIYEGVENNKDLDLSGPSAGQSTLMHALDVWLDIDHKLSQKRAPPPSDSNRQADRGFMQRMRRYMPGVHQDYLRHLAQSPRPLRELARQTPALREPYNSAVMALKKLRDGHLKIACLYIITMSRSSRCPATAMMQKAQETLKATRNGPVRGTGGTEVSTLLKAGRDATRRAVLE</sequence>
<evidence type="ECO:0000256" key="1">
    <source>
        <dbReference type="ARBA" id="ARBA00007119"/>
    </source>
</evidence>
<gene>
    <name evidence="5" type="ORF">BD410DRAFT_744668</name>
</gene>
<dbReference type="GO" id="GO:0020037">
    <property type="term" value="F:heme binding"/>
    <property type="evidence" value="ECO:0007669"/>
    <property type="project" value="InterPro"/>
</dbReference>
<accession>A0A4Y7QCV3</accession>
<dbReference type="VEuPathDB" id="FungiDB:BD410DRAFT_744668"/>
<dbReference type="GO" id="GO:0019441">
    <property type="term" value="P:L-tryptophan catabolic process to kynurenine"/>
    <property type="evidence" value="ECO:0007669"/>
    <property type="project" value="InterPro"/>
</dbReference>
<evidence type="ECO:0000313" key="6">
    <source>
        <dbReference type="Proteomes" id="UP000294933"/>
    </source>
</evidence>
<dbReference type="GO" id="GO:0005737">
    <property type="term" value="C:cytoplasm"/>
    <property type="evidence" value="ECO:0007669"/>
    <property type="project" value="TreeGrafter"/>
</dbReference>
<dbReference type="InterPro" id="IPR037217">
    <property type="entry name" value="Trp/Indoleamine_2_3_dOase-like"/>
</dbReference>
<organism evidence="5 6">
    <name type="scientific">Rickenella mellea</name>
    <dbReference type="NCBI Taxonomy" id="50990"/>
    <lineage>
        <taxon>Eukaryota</taxon>
        <taxon>Fungi</taxon>
        <taxon>Dikarya</taxon>
        <taxon>Basidiomycota</taxon>
        <taxon>Agaricomycotina</taxon>
        <taxon>Agaricomycetes</taxon>
        <taxon>Hymenochaetales</taxon>
        <taxon>Rickenellaceae</taxon>
        <taxon>Rickenella</taxon>
    </lineage>
</organism>
<evidence type="ECO:0000256" key="2">
    <source>
        <dbReference type="ARBA" id="ARBA00022723"/>
    </source>
</evidence>
<protein>
    <submittedName>
        <fullName evidence="5">Indoleamine 2,3-dioxygenase</fullName>
    </submittedName>
</protein>
<dbReference type="Gene3D" id="1.20.58.480">
    <property type="match status" value="1"/>
</dbReference>
<keyword evidence="5" id="KW-0223">Dioxygenase</keyword>
<dbReference type="GO" id="GO:0034354">
    <property type="term" value="P:'de novo' NAD+ biosynthetic process from L-tryptophan"/>
    <property type="evidence" value="ECO:0007669"/>
    <property type="project" value="TreeGrafter"/>
</dbReference>
<keyword evidence="6" id="KW-1185">Reference proteome</keyword>
<proteinExistence type="inferred from homology"/>
<dbReference type="GO" id="GO:0033754">
    <property type="term" value="F:indoleamine 2,3-dioxygenase activity"/>
    <property type="evidence" value="ECO:0007669"/>
    <property type="project" value="TreeGrafter"/>
</dbReference>
<evidence type="ECO:0000256" key="3">
    <source>
        <dbReference type="ARBA" id="ARBA00023004"/>
    </source>
</evidence>